<dbReference type="HOGENOM" id="CLU_006249_1_0_1"/>
<dbReference type="GO" id="GO:0046856">
    <property type="term" value="P:phosphatidylinositol dephosphorylation"/>
    <property type="evidence" value="ECO:0007669"/>
    <property type="project" value="TreeGrafter"/>
</dbReference>
<gene>
    <name evidence="4" type="ORF">ACRE_039210</name>
</gene>
<feature type="compositionally biased region" description="Polar residues" evidence="1">
    <location>
        <begin position="345"/>
        <end position="356"/>
    </location>
</feature>
<feature type="region of interest" description="Disordered" evidence="1">
    <location>
        <begin position="204"/>
        <end position="240"/>
    </location>
</feature>
<evidence type="ECO:0000259" key="3">
    <source>
        <dbReference type="PROSITE" id="PS51791"/>
    </source>
</evidence>
<evidence type="ECO:0000256" key="1">
    <source>
        <dbReference type="SAM" id="MobiDB-lite"/>
    </source>
</evidence>
<feature type="region of interest" description="Disordered" evidence="1">
    <location>
        <begin position="108"/>
        <end position="176"/>
    </location>
</feature>
<protein>
    <submittedName>
        <fullName evidence="4">Phosphatidylinositide phosphatase-like protein</fullName>
    </submittedName>
</protein>
<dbReference type="Pfam" id="PF12456">
    <property type="entry name" value="hSac2"/>
    <property type="match status" value="1"/>
</dbReference>
<keyword evidence="5" id="KW-1185">Reference proteome</keyword>
<dbReference type="GO" id="GO:0005783">
    <property type="term" value="C:endoplasmic reticulum"/>
    <property type="evidence" value="ECO:0007669"/>
    <property type="project" value="TreeGrafter"/>
</dbReference>
<dbReference type="PANTHER" id="PTHR45662:SF7">
    <property type="entry name" value="SACI DOMAIN PROTEIN (AFU_ORTHOLOGUE AFUA_1G15890)"/>
    <property type="match status" value="1"/>
</dbReference>
<dbReference type="AlphaFoldDB" id="A0A086T7A8"/>
<dbReference type="STRING" id="857340.A0A086T7A8"/>
<dbReference type="PROSITE" id="PS51791">
    <property type="entry name" value="HSAC2"/>
    <property type="match status" value="1"/>
</dbReference>
<dbReference type="OrthoDB" id="405996at2759"/>
<dbReference type="PANTHER" id="PTHR45662">
    <property type="entry name" value="PHOSPHATIDYLINOSITIDE PHOSPHATASE SAC1"/>
    <property type="match status" value="1"/>
</dbReference>
<feature type="domain" description="HSac2" evidence="3">
    <location>
        <begin position="704"/>
        <end position="860"/>
    </location>
</feature>
<dbReference type="InterPro" id="IPR022158">
    <property type="entry name" value="Inositol_phosphatase"/>
</dbReference>
<evidence type="ECO:0000313" key="5">
    <source>
        <dbReference type="Proteomes" id="UP000029964"/>
    </source>
</evidence>
<feature type="region of interest" description="Disordered" evidence="1">
    <location>
        <begin position="345"/>
        <end position="367"/>
    </location>
</feature>
<accession>A0A086T7A8</accession>
<organism evidence="4 5">
    <name type="scientific">Hapsidospora chrysogenum (strain ATCC 11550 / CBS 779.69 / DSM 880 / IAM 14645 / JCM 23072 / IMI 49137)</name>
    <name type="common">Acremonium chrysogenum</name>
    <dbReference type="NCBI Taxonomy" id="857340"/>
    <lineage>
        <taxon>Eukaryota</taxon>
        <taxon>Fungi</taxon>
        <taxon>Dikarya</taxon>
        <taxon>Ascomycota</taxon>
        <taxon>Pezizomycotina</taxon>
        <taxon>Sordariomycetes</taxon>
        <taxon>Hypocreomycetidae</taxon>
        <taxon>Hypocreales</taxon>
        <taxon>Bionectriaceae</taxon>
        <taxon>Hapsidospora</taxon>
    </lineage>
</organism>
<dbReference type="GO" id="GO:0043812">
    <property type="term" value="F:phosphatidylinositol-4-phosphate phosphatase activity"/>
    <property type="evidence" value="ECO:0007669"/>
    <property type="project" value="TreeGrafter"/>
</dbReference>
<feature type="domain" description="SAC" evidence="2">
    <location>
        <begin position="257"/>
        <end position="634"/>
    </location>
</feature>
<name>A0A086T7A8_HAPC1</name>
<dbReference type="PROSITE" id="PS50275">
    <property type="entry name" value="SAC"/>
    <property type="match status" value="1"/>
</dbReference>
<dbReference type="InterPro" id="IPR034753">
    <property type="entry name" value="hSac2"/>
</dbReference>
<feature type="compositionally biased region" description="Acidic residues" evidence="1">
    <location>
        <begin position="151"/>
        <end position="162"/>
    </location>
</feature>
<dbReference type="InterPro" id="IPR002013">
    <property type="entry name" value="SAC_dom"/>
</dbReference>
<evidence type="ECO:0000313" key="4">
    <source>
        <dbReference type="EMBL" id="KFH45240.1"/>
    </source>
</evidence>
<reference evidence="5" key="1">
    <citation type="journal article" date="2014" name="Genome Announc.">
        <title>Genome sequence and annotation of Acremonium chrysogenum, producer of the beta-lactam antibiotic cephalosporin C.</title>
        <authorList>
            <person name="Terfehr D."/>
            <person name="Dahlmann T.A."/>
            <person name="Specht T."/>
            <person name="Zadra I."/>
            <person name="Kuernsteiner H."/>
            <person name="Kueck U."/>
        </authorList>
    </citation>
    <scope>NUCLEOTIDE SEQUENCE [LARGE SCALE GENOMIC DNA]</scope>
    <source>
        <strain evidence="5">ATCC 11550 / CBS 779.69 / DSM 880 / IAM 14645 / JCM 23072 / IMI 49137</strain>
    </source>
</reference>
<sequence length="956" mass="106377">MPGIARKVLICAAVDGLIIQPLSSKGQRPFQPVGIRYGDNAVTVTPRDQVPDLADDDRPSFEAFGIIGLITVSRLSYLISITRRQQVAQIFGSPIYVVTEVAVTPCSSRTEAEESIRRTNRHLGKVNAPNSSSDNGESSDDEVEPRTSIADEVEDAIIDDDEAKAPSPRSSVAEDVIQRRGSYGMFARSWFSRGGWTQVQKRSLGMSNSPTLPPTPAKDATSSADQEPPSKESPHAPGEVSDLLPKLLQAVRVLFGSSRSFYFSYDFDITRNLERRAAAPMTEAPLYSQVDELFFWNRHLLQPFLSAGQDSVALPVMQGFVGQTTFTVDSNPPQVDSMRDSVELSNLPASGSQATTPGIKKSGERRPSEKDYTITVISRRSTKRAGLRYLRRGINQDGFVANMVETEQLLSPVERDDSSQVHSFLQIRGSIPLFFTQSPYAFKPVPMLQYSEATNRQACKKHFERLTRSYGAVQIVNLVEKHGVESTIGTRYENTVDYLNRLSSEENEPKTQETQRLRTPLAFEWFDFHEACRGMKFENVSLLLSRLRDKLETFGSAKWEDGKLVKKQGGIVRTNCMDCLDRTNVCQSSFAWHMLEVQLKDDGFDMSAQVDQETTWFNTLWADNGDAVSTQYASTAAMKGDYTRTKKRDYRGALNDLGLSLARFYSGMVNDYFSQTAIDFLLGNVNERVFDEFEADMMTKDPAVSITKLREQAIELCQKRVIADEKEEFLGGWALLSPNVSGTIKSLPMEEVVLLLTDSALYLCRFDWNMDKVSSFERANLANVTGIKLGTYITSTICPPHSDPSRNVGFVVTYQPGKHDVKRTNTRTFSSLADLAPTTAKGSQNEEGAKSRPLSFVGLFSNGLKAVTPERKLAFKAPYIDSSTAASGSPVPSEMQQITTICAEIERLVQESRLYKSGEEKKGMIERGDIISLEEAKKNTGLLEQLGHSIKKLVWA</sequence>
<dbReference type="EMBL" id="JPKY01000035">
    <property type="protein sequence ID" value="KFH45240.1"/>
    <property type="molecule type" value="Genomic_DNA"/>
</dbReference>
<dbReference type="Proteomes" id="UP000029964">
    <property type="component" value="Unassembled WGS sequence"/>
</dbReference>
<evidence type="ECO:0000259" key="2">
    <source>
        <dbReference type="PROSITE" id="PS50275"/>
    </source>
</evidence>
<proteinExistence type="predicted"/>
<comment type="caution">
    <text evidence="4">The sequence shown here is derived from an EMBL/GenBank/DDBJ whole genome shotgun (WGS) entry which is preliminary data.</text>
</comment>
<dbReference type="Pfam" id="PF02383">
    <property type="entry name" value="Syja_N"/>
    <property type="match status" value="1"/>
</dbReference>